<reference evidence="1 2" key="1">
    <citation type="submission" date="2020-02" db="EMBL/GenBank/DDBJ databases">
        <title>Paenibacillus sp. nov., isolated from rhizosphere soil of tomato.</title>
        <authorList>
            <person name="Weon H.-Y."/>
            <person name="Lee S.A."/>
        </authorList>
    </citation>
    <scope>NUCLEOTIDE SEQUENCE [LARGE SCALE GENOMIC DNA]</scope>
    <source>
        <strain evidence="1 2">14171R-81</strain>
    </source>
</reference>
<keyword evidence="2" id="KW-1185">Reference proteome</keyword>
<dbReference type="KEGG" id="prz:GZH47_21055"/>
<evidence type="ECO:0000313" key="2">
    <source>
        <dbReference type="Proteomes" id="UP000479114"/>
    </source>
</evidence>
<dbReference type="AlphaFoldDB" id="A0A6C0P3X8"/>
<dbReference type="RefSeq" id="WP_162642954.1">
    <property type="nucleotide sequence ID" value="NZ_CP048286.1"/>
</dbReference>
<name>A0A6C0P3X8_9BACL</name>
<protein>
    <submittedName>
        <fullName evidence="1">Uncharacterized protein</fullName>
    </submittedName>
</protein>
<organism evidence="1 2">
    <name type="scientific">Paenibacillus rhizovicinus</name>
    <dbReference type="NCBI Taxonomy" id="2704463"/>
    <lineage>
        <taxon>Bacteria</taxon>
        <taxon>Bacillati</taxon>
        <taxon>Bacillota</taxon>
        <taxon>Bacilli</taxon>
        <taxon>Bacillales</taxon>
        <taxon>Paenibacillaceae</taxon>
        <taxon>Paenibacillus</taxon>
    </lineage>
</organism>
<gene>
    <name evidence="1" type="ORF">GZH47_21055</name>
</gene>
<sequence>MDTYLELIGTSGHEGAELTKAVTIAAVIAGLGNDEAKTVIEIANDWHMAGGNYVEIILKTIADLEPLCFTEASQRAMKELYRVTVNRLRGRCVAG</sequence>
<evidence type="ECO:0000313" key="1">
    <source>
        <dbReference type="EMBL" id="QHW33041.1"/>
    </source>
</evidence>
<proteinExistence type="predicted"/>
<dbReference type="EMBL" id="CP048286">
    <property type="protein sequence ID" value="QHW33041.1"/>
    <property type="molecule type" value="Genomic_DNA"/>
</dbReference>
<dbReference type="Proteomes" id="UP000479114">
    <property type="component" value="Chromosome"/>
</dbReference>
<accession>A0A6C0P3X8</accession>